<dbReference type="InterPro" id="IPR043131">
    <property type="entry name" value="BCAT-like_N"/>
</dbReference>
<evidence type="ECO:0000256" key="2">
    <source>
        <dbReference type="ARBA" id="ARBA00009320"/>
    </source>
</evidence>
<dbReference type="Gene3D" id="3.20.10.10">
    <property type="entry name" value="D-amino Acid Aminotransferase, subunit A, domain 2"/>
    <property type="match status" value="1"/>
</dbReference>
<proteinExistence type="inferred from homology"/>
<dbReference type="InterPro" id="IPR043132">
    <property type="entry name" value="BCAT-like_C"/>
</dbReference>
<comment type="cofactor">
    <cofactor evidence="1">
        <name>pyridoxal 5'-phosphate</name>
        <dbReference type="ChEBI" id="CHEBI:597326"/>
    </cofactor>
</comment>
<feature type="non-terminal residue" evidence="4">
    <location>
        <position position="259"/>
    </location>
</feature>
<dbReference type="Pfam" id="PF01063">
    <property type="entry name" value="Aminotran_4"/>
    <property type="match status" value="1"/>
</dbReference>
<protein>
    <recommendedName>
        <fullName evidence="5">Aminotransferase class IV</fullName>
    </recommendedName>
</protein>
<organism evidence="4">
    <name type="scientific">marine metagenome</name>
    <dbReference type="NCBI Taxonomy" id="408172"/>
    <lineage>
        <taxon>unclassified sequences</taxon>
        <taxon>metagenomes</taxon>
        <taxon>ecological metagenomes</taxon>
    </lineage>
</organism>
<dbReference type="AlphaFoldDB" id="A0A382XBF9"/>
<dbReference type="PANTHER" id="PTHR42743">
    <property type="entry name" value="AMINO-ACID AMINOTRANSFERASE"/>
    <property type="match status" value="1"/>
</dbReference>
<accession>A0A382XBF9</accession>
<dbReference type="InterPro" id="IPR036038">
    <property type="entry name" value="Aminotransferase-like"/>
</dbReference>
<dbReference type="GO" id="GO:0003824">
    <property type="term" value="F:catalytic activity"/>
    <property type="evidence" value="ECO:0007669"/>
    <property type="project" value="InterPro"/>
</dbReference>
<dbReference type="Gene3D" id="3.30.470.10">
    <property type="match status" value="1"/>
</dbReference>
<reference evidence="4" key="1">
    <citation type="submission" date="2018-05" db="EMBL/GenBank/DDBJ databases">
        <authorList>
            <person name="Lanie J.A."/>
            <person name="Ng W.-L."/>
            <person name="Kazmierczak K.M."/>
            <person name="Andrzejewski T.M."/>
            <person name="Davidsen T.M."/>
            <person name="Wayne K.J."/>
            <person name="Tettelin H."/>
            <person name="Glass J.I."/>
            <person name="Rusch D."/>
            <person name="Podicherti R."/>
            <person name="Tsui H.-C.T."/>
            <person name="Winkler M.E."/>
        </authorList>
    </citation>
    <scope>NUCLEOTIDE SEQUENCE</scope>
</reference>
<dbReference type="GO" id="GO:0005829">
    <property type="term" value="C:cytosol"/>
    <property type="evidence" value="ECO:0007669"/>
    <property type="project" value="TreeGrafter"/>
</dbReference>
<keyword evidence="3" id="KW-0663">Pyridoxal phosphate</keyword>
<dbReference type="InterPro" id="IPR050571">
    <property type="entry name" value="Class-IV_PLP-Dep_Aminotrnsfr"/>
</dbReference>
<dbReference type="InterPro" id="IPR018300">
    <property type="entry name" value="Aminotrans_IV_CS"/>
</dbReference>
<gene>
    <name evidence="4" type="ORF">METZ01_LOCUS420542</name>
</gene>
<evidence type="ECO:0000313" key="4">
    <source>
        <dbReference type="EMBL" id="SVD67688.1"/>
    </source>
</evidence>
<sequence>MVPTEPCDPVGANWADGRILAPGEAAVQADDHSVVVGDGVFETTGVLNGVPFALTRHLARLARSAAGLGIQAPDDTRIREAVAEVVAADPRAGLLRITWSSGPGPLGSGRGEGSGTLVLSTGPGNVWPATERVHLGPWARNEHGALTGLKTTSYAENAKALAAAHRRDCTEALFRNTAGHLCEGTGTNVFLVVDDILVTPPLSSGCLAGVTRGLLLELVDVVERDVALDEIEVASEAFLSSATRDVSSIAAVDDHDLPT</sequence>
<evidence type="ECO:0008006" key="5">
    <source>
        <dbReference type="Google" id="ProtNLM"/>
    </source>
</evidence>
<evidence type="ECO:0000256" key="3">
    <source>
        <dbReference type="ARBA" id="ARBA00022898"/>
    </source>
</evidence>
<dbReference type="GO" id="GO:0046394">
    <property type="term" value="P:carboxylic acid biosynthetic process"/>
    <property type="evidence" value="ECO:0007669"/>
    <property type="project" value="UniProtKB-ARBA"/>
</dbReference>
<dbReference type="PROSITE" id="PS00770">
    <property type="entry name" value="AA_TRANSFER_CLASS_4"/>
    <property type="match status" value="1"/>
</dbReference>
<name>A0A382XBF9_9ZZZZ</name>
<dbReference type="SUPFAM" id="SSF56752">
    <property type="entry name" value="D-aminoacid aminotransferase-like PLP-dependent enzymes"/>
    <property type="match status" value="1"/>
</dbReference>
<dbReference type="PANTHER" id="PTHR42743:SF11">
    <property type="entry name" value="AMINODEOXYCHORISMATE LYASE"/>
    <property type="match status" value="1"/>
</dbReference>
<dbReference type="InterPro" id="IPR001544">
    <property type="entry name" value="Aminotrans_IV"/>
</dbReference>
<evidence type="ECO:0000256" key="1">
    <source>
        <dbReference type="ARBA" id="ARBA00001933"/>
    </source>
</evidence>
<dbReference type="EMBL" id="UINC01165984">
    <property type="protein sequence ID" value="SVD67688.1"/>
    <property type="molecule type" value="Genomic_DNA"/>
</dbReference>
<comment type="similarity">
    <text evidence="2">Belongs to the class-IV pyridoxal-phosphate-dependent aminotransferase family.</text>
</comment>